<feature type="region of interest" description="Disordered" evidence="1">
    <location>
        <begin position="468"/>
        <end position="488"/>
    </location>
</feature>
<dbReference type="InParanoid" id="A0A194X7U9"/>
<dbReference type="GeneID" id="28831997"/>
<evidence type="ECO:0000313" key="3">
    <source>
        <dbReference type="Proteomes" id="UP000070700"/>
    </source>
</evidence>
<feature type="region of interest" description="Disordered" evidence="1">
    <location>
        <begin position="402"/>
        <end position="451"/>
    </location>
</feature>
<reference evidence="2 3" key="1">
    <citation type="submission" date="2015-10" db="EMBL/GenBank/DDBJ databases">
        <title>Full genome of DAOMC 229536 Phialocephala scopiformis, a fungal endophyte of spruce producing the potent anti-insectan compound rugulosin.</title>
        <authorList>
            <consortium name="DOE Joint Genome Institute"/>
            <person name="Walker A.K."/>
            <person name="Frasz S.L."/>
            <person name="Seifert K.A."/>
            <person name="Miller J.D."/>
            <person name="Mondo S.J."/>
            <person name="Labutti K."/>
            <person name="Lipzen A."/>
            <person name="Dockter R."/>
            <person name="Kennedy M."/>
            <person name="Grigoriev I.V."/>
            <person name="Spatafora J.W."/>
        </authorList>
    </citation>
    <scope>NUCLEOTIDE SEQUENCE [LARGE SCALE GENOMIC DNA]</scope>
    <source>
        <strain evidence="2 3">CBS 120377</strain>
    </source>
</reference>
<accession>A0A194X7U9</accession>
<dbReference type="EMBL" id="KQ947416">
    <property type="protein sequence ID" value="KUJ16238.1"/>
    <property type="molecule type" value="Genomic_DNA"/>
</dbReference>
<evidence type="ECO:0000313" key="2">
    <source>
        <dbReference type="EMBL" id="KUJ16238.1"/>
    </source>
</evidence>
<feature type="compositionally biased region" description="Polar residues" evidence="1">
    <location>
        <begin position="475"/>
        <end position="488"/>
    </location>
</feature>
<dbReference type="RefSeq" id="XP_018070593.1">
    <property type="nucleotide sequence ID" value="XM_018222271.1"/>
</dbReference>
<dbReference type="KEGG" id="psco:LY89DRAFT_77913"/>
<sequence length="596" mass="65638">MKTTPHPTTLSCSEKLQFDTSGTLKSLSHPKQILQVILVSKARSVSMADFWTESGLVSPGFFACLKTNHGNYCTIIKGNDSALIVGVSFESIKDRENPCIIVILGAERDLKGEGDLTQPSYHHLHCKIPLASLNVQSIHIAVIDKKNKLFEHYTHFNQVDNDDTATTAPELFSLSFTTSSIMVDSQHAGFPQFKIPTLGRKIQEFALQAQSTTSSKPVNLGLLLCSRDPETVLVNIQELGDVLRGLDNKNERKVPRRSFSPDRGRDGRTLRDRYEESNVQEVASSPFVASPGKENCSSTASPAVEKGHVRAPSLAETFVPTCSPEQIDILGYMKDITAMIRDSRVTDSMDKMKVLRNDARTPPTQSYTLTTIPRIKVGEGSEPTELSPMDRDCDFVLVSSPPAAPGSQQDTVSQDQTVFDDTTPNKKARFRPIRPKPAAFPPRCSSIQNSHVVDPDTTTVFSSFDFGFNNRETKNTTPTPSGRLSANPVRFTNSDATLHEPSPTRPATLLEQLQSQRELLHTSSPLSNADDIQFARLLKNGLPPLSPAYVEKEVKVQDLIDLSSKVLDLEKDDPRIAPVLSVINKVLEKLFSGEAI</sequence>
<protein>
    <submittedName>
        <fullName evidence="2">Uncharacterized protein</fullName>
    </submittedName>
</protein>
<feature type="compositionally biased region" description="Polar residues" evidence="1">
    <location>
        <begin position="406"/>
        <end position="422"/>
    </location>
</feature>
<dbReference type="Proteomes" id="UP000070700">
    <property type="component" value="Unassembled WGS sequence"/>
</dbReference>
<dbReference type="AlphaFoldDB" id="A0A194X7U9"/>
<organism evidence="2 3">
    <name type="scientific">Mollisia scopiformis</name>
    <name type="common">Conifer needle endophyte fungus</name>
    <name type="synonym">Phialocephala scopiformis</name>
    <dbReference type="NCBI Taxonomy" id="149040"/>
    <lineage>
        <taxon>Eukaryota</taxon>
        <taxon>Fungi</taxon>
        <taxon>Dikarya</taxon>
        <taxon>Ascomycota</taxon>
        <taxon>Pezizomycotina</taxon>
        <taxon>Leotiomycetes</taxon>
        <taxon>Helotiales</taxon>
        <taxon>Mollisiaceae</taxon>
        <taxon>Mollisia</taxon>
    </lineage>
</organism>
<proteinExistence type="predicted"/>
<name>A0A194X7U9_MOLSC</name>
<keyword evidence="3" id="KW-1185">Reference proteome</keyword>
<feature type="region of interest" description="Disordered" evidence="1">
    <location>
        <begin position="252"/>
        <end position="304"/>
    </location>
</feature>
<feature type="compositionally biased region" description="Basic and acidic residues" evidence="1">
    <location>
        <begin position="252"/>
        <end position="276"/>
    </location>
</feature>
<gene>
    <name evidence="2" type="ORF">LY89DRAFT_77913</name>
</gene>
<evidence type="ECO:0000256" key="1">
    <source>
        <dbReference type="SAM" id="MobiDB-lite"/>
    </source>
</evidence>